<evidence type="ECO:0000313" key="2">
    <source>
        <dbReference type="EMBL" id="MBB6161675.1"/>
    </source>
</evidence>
<proteinExistence type="predicted"/>
<organism evidence="2 3">
    <name type="scientific">Rhizobium wenxiniae</name>
    <dbReference type="NCBI Taxonomy" id="1737357"/>
    <lineage>
        <taxon>Bacteria</taxon>
        <taxon>Pseudomonadati</taxon>
        <taxon>Pseudomonadota</taxon>
        <taxon>Alphaproteobacteria</taxon>
        <taxon>Hyphomicrobiales</taxon>
        <taxon>Rhizobiaceae</taxon>
        <taxon>Rhizobium/Agrobacterium group</taxon>
        <taxon>Rhizobium</taxon>
    </lineage>
</organism>
<dbReference type="AlphaFoldDB" id="A0A7W9Y4B1"/>
<protein>
    <recommendedName>
        <fullName evidence="4">Secreted protein</fullName>
    </recommendedName>
</protein>
<keyword evidence="1" id="KW-0732">Signal</keyword>
<reference evidence="2 3" key="1">
    <citation type="submission" date="2020-08" db="EMBL/GenBank/DDBJ databases">
        <title>Genomic Encyclopedia of Type Strains, Phase IV (KMG-IV): sequencing the most valuable type-strain genomes for metagenomic binning, comparative biology and taxonomic classification.</title>
        <authorList>
            <person name="Goeker M."/>
        </authorList>
    </citation>
    <scope>NUCLEOTIDE SEQUENCE [LARGE SCALE GENOMIC DNA]</scope>
    <source>
        <strain evidence="2 3">DSM 100734</strain>
    </source>
</reference>
<feature type="chain" id="PRO_5030830602" description="Secreted protein" evidence="1">
    <location>
        <begin position="30"/>
        <end position="124"/>
    </location>
</feature>
<evidence type="ECO:0000256" key="1">
    <source>
        <dbReference type="SAM" id="SignalP"/>
    </source>
</evidence>
<gene>
    <name evidence="2" type="ORF">HNQ72_001472</name>
</gene>
<dbReference type="RefSeq" id="WP_183990929.1">
    <property type="nucleotide sequence ID" value="NZ_BMHW01000001.1"/>
</dbReference>
<keyword evidence="3" id="KW-1185">Reference proteome</keyword>
<dbReference type="EMBL" id="JACHEG010000001">
    <property type="protein sequence ID" value="MBB6161675.1"/>
    <property type="molecule type" value="Genomic_DNA"/>
</dbReference>
<comment type="caution">
    <text evidence="2">The sequence shown here is derived from an EMBL/GenBank/DDBJ whole genome shotgun (WGS) entry which is preliminary data.</text>
</comment>
<evidence type="ECO:0008006" key="4">
    <source>
        <dbReference type="Google" id="ProtNLM"/>
    </source>
</evidence>
<dbReference type="Proteomes" id="UP000547879">
    <property type="component" value="Unassembled WGS sequence"/>
</dbReference>
<name>A0A7W9Y4B1_9HYPH</name>
<accession>A0A7W9Y4B1</accession>
<sequence length="124" mass="12853">MRLGKTSSSLACLVFASSLAVMFVTEVQAAEFKYNSSVSVKVGKSVVLKGARGKTCDDGAPSWAEVASNLPKTTTGTYSDGGVGTTQSQRCGKSVPARGIKFTATTAGKERLQVYGDSVSITAF</sequence>
<feature type="signal peptide" evidence="1">
    <location>
        <begin position="1"/>
        <end position="29"/>
    </location>
</feature>
<evidence type="ECO:0000313" key="3">
    <source>
        <dbReference type="Proteomes" id="UP000547879"/>
    </source>
</evidence>